<dbReference type="EMBL" id="LYXE01000140">
    <property type="protein sequence ID" value="PDV97446.1"/>
    <property type="molecule type" value="Genomic_DNA"/>
</dbReference>
<evidence type="ECO:0000256" key="1">
    <source>
        <dbReference type="SAM" id="MobiDB-lite"/>
    </source>
</evidence>
<sequence length="188" mass="21427">MIVHKLDRFFRRAHLLLQTIEEFERHGVTFVSVNEQIDFSTPIGRVMLANLAAFAEYYSRNLGEETRKGHREKARQGKAVGPVPVGYRKDDQGVLVPSDDAEVVREIFRLYATGQYSYGDIADAMNQRGHRLPSVKYTTPEESRREARLPESAIQGEKVDDPQDEDGQIQAVLYYARRSNGGKPHNLH</sequence>
<feature type="domain" description="Resolvase/invertase-type recombinase catalytic" evidence="2">
    <location>
        <begin position="1"/>
        <end position="77"/>
    </location>
</feature>
<dbReference type="PANTHER" id="PTHR30461:SF23">
    <property type="entry name" value="DNA RECOMBINASE-RELATED"/>
    <property type="match status" value="1"/>
</dbReference>
<dbReference type="InterPro" id="IPR036162">
    <property type="entry name" value="Resolvase-like_N_sf"/>
</dbReference>
<dbReference type="Gene3D" id="3.40.50.1390">
    <property type="entry name" value="Resolvase, N-terminal catalytic domain"/>
    <property type="match status" value="1"/>
</dbReference>
<dbReference type="Gene3D" id="3.90.1750.20">
    <property type="entry name" value="Putative Large Serine Recombinase, Chain B, Domain 2"/>
    <property type="match status" value="1"/>
</dbReference>
<dbReference type="PROSITE" id="PS51737">
    <property type="entry name" value="RECOMBINASE_DNA_BIND"/>
    <property type="match status" value="1"/>
</dbReference>
<evidence type="ECO:0008006" key="6">
    <source>
        <dbReference type="Google" id="ProtNLM"/>
    </source>
</evidence>
<evidence type="ECO:0000259" key="2">
    <source>
        <dbReference type="PROSITE" id="PS51736"/>
    </source>
</evidence>
<evidence type="ECO:0000259" key="3">
    <source>
        <dbReference type="PROSITE" id="PS51737"/>
    </source>
</evidence>
<comment type="caution">
    <text evidence="4">The sequence shown here is derived from an EMBL/GenBank/DDBJ whole genome shotgun (WGS) entry which is preliminary data.</text>
</comment>
<dbReference type="Proteomes" id="UP000220922">
    <property type="component" value="Unassembled WGS sequence"/>
</dbReference>
<feature type="compositionally biased region" description="Basic and acidic residues" evidence="1">
    <location>
        <begin position="139"/>
        <end position="149"/>
    </location>
</feature>
<dbReference type="GO" id="GO:0003677">
    <property type="term" value="F:DNA binding"/>
    <property type="evidence" value="ECO:0007669"/>
    <property type="project" value="InterPro"/>
</dbReference>
<accession>A0A2H3KQK6</accession>
<gene>
    <name evidence="4" type="ORF">A9Q02_18295</name>
</gene>
<dbReference type="RefSeq" id="WP_245860657.1">
    <property type="nucleotide sequence ID" value="NZ_LYXE01000140.1"/>
</dbReference>
<dbReference type="GO" id="GO:0000150">
    <property type="term" value="F:DNA strand exchange activity"/>
    <property type="evidence" value="ECO:0007669"/>
    <property type="project" value="InterPro"/>
</dbReference>
<name>A0A2H3KQK6_9CHLR</name>
<dbReference type="Pfam" id="PF07508">
    <property type="entry name" value="Recombinase"/>
    <property type="match status" value="1"/>
</dbReference>
<evidence type="ECO:0000313" key="4">
    <source>
        <dbReference type="EMBL" id="PDV97446.1"/>
    </source>
</evidence>
<dbReference type="CDD" id="cd03768">
    <property type="entry name" value="SR_ResInv"/>
    <property type="match status" value="1"/>
</dbReference>
<dbReference type="InterPro" id="IPR006119">
    <property type="entry name" value="Resolv_N"/>
</dbReference>
<keyword evidence="5" id="KW-1185">Reference proteome</keyword>
<dbReference type="PANTHER" id="PTHR30461">
    <property type="entry name" value="DNA-INVERTASE FROM LAMBDOID PROPHAGE"/>
    <property type="match status" value="1"/>
</dbReference>
<dbReference type="AlphaFoldDB" id="A0A2H3KQK6"/>
<dbReference type="SUPFAM" id="SSF53041">
    <property type="entry name" value="Resolvase-like"/>
    <property type="match status" value="1"/>
</dbReference>
<dbReference type="Pfam" id="PF00239">
    <property type="entry name" value="Resolvase"/>
    <property type="match status" value="1"/>
</dbReference>
<proteinExistence type="predicted"/>
<protein>
    <recommendedName>
        <fullName evidence="6">Resolvase/invertase-type recombinase catalytic domain-containing protein</fullName>
    </recommendedName>
</protein>
<reference evidence="4 5" key="1">
    <citation type="submission" date="2016-05" db="EMBL/GenBank/DDBJ databases">
        <authorList>
            <person name="Lavstsen T."/>
            <person name="Jespersen J.S."/>
        </authorList>
    </citation>
    <scope>NUCLEOTIDE SEQUENCE [LARGE SCALE GENOMIC DNA]</scope>
    <source>
        <strain evidence="4 5">B7-9</strain>
    </source>
</reference>
<dbReference type="InterPro" id="IPR038109">
    <property type="entry name" value="DNA_bind_recomb_sf"/>
</dbReference>
<organism evidence="4 5">
    <name type="scientific">Candidatus Chloroploca asiatica</name>
    <dbReference type="NCBI Taxonomy" id="1506545"/>
    <lineage>
        <taxon>Bacteria</taxon>
        <taxon>Bacillati</taxon>
        <taxon>Chloroflexota</taxon>
        <taxon>Chloroflexia</taxon>
        <taxon>Chloroflexales</taxon>
        <taxon>Chloroflexineae</taxon>
        <taxon>Oscillochloridaceae</taxon>
        <taxon>Candidatus Chloroploca</taxon>
    </lineage>
</organism>
<evidence type="ECO:0000313" key="5">
    <source>
        <dbReference type="Proteomes" id="UP000220922"/>
    </source>
</evidence>
<feature type="region of interest" description="Disordered" evidence="1">
    <location>
        <begin position="137"/>
        <end position="168"/>
    </location>
</feature>
<feature type="domain" description="Recombinase" evidence="3">
    <location>
        <begin position="84"/>
        <end position="179"/>
    </location>
</feature>
<dbReference type="InterPro" id="IPR011109">
    <property type="entry name" value="DNA_bind_recombinase_dom"/>
</dbReference>
<dbReference type="InterPro" id="IPR050639">
    <property type="entry name" value="SSR_resolvase"/>
</dbReference>
<dbReference type="PROSITE" id="PS51736">
    <property type="entry name" value="RECOMBINASES_3"/>
    <property type="match status" value="1"/>
</dbReference>